<keyword evidence="4 6" id="KW-1133">Transmembrane helix</keyword>
<evidence type="ECO:0000313" key="8">
    <source>
        <dbReference type="EMBL" id="TYH51897.1"/>
    </source>
</evidence>
<feature type="transmembrane region" description="Helical" evidence="6">
    <location>
        <begin position="62"/>
        <end position="85"/>
    </location>
</feature>
<evidence type="ECO:0000313" key="9">
    <source>
        <dbReference type="Proteomes" id="UP000322667"/>
    </source>
</evidence>
<keyword evidence="9" id="KW-1185">Reference proteome</keyword>
<dbReference type="AlphaFoldDB" id="A0A5D2JAE4"/>
<name>A0A5D2JAE4_GOSTO</name>
<dbReference type="Pfam" id="PF01578">
    <property type="entry name" value="Cytochrom_C_asm"/>
    <property type="match status" value="1"/>
</dbReference>
<evidence type="ECO:0000256" key="2">
    <source>
        <dbReference type="ARBA" id="ARBA00022692"/>
    </source>
</evidence>
<reference evidence="8 9" key="1">
    <citation type="submission" date="2019-07" db="EMBL/GenBank/DDBJ databases">
        <title>WGS assembly of Gossypium tomentosum.</title>
        <authorList>
            <person name="Chen Z.J."/>
            <person name="Sreedasyam A."/>
            <person name="Ando A."/>
            <person name="Song Q."/>
            <person name="De L."/>
            <person name="Hulse-Kemp A."/>
            <person name="Ding M."/>
            <person name="Ye W."/>
            <person name="Kirkbride R."/>
            <person name="Jenkins J."/>
            <person name="Plott C."/>
            <person name="Lovell J."/>
            <person name="Lin Y.-M."/>
            <person name="Vaughn R."/>
            <person name="Liu B."/>
            <person name="Li W."/>
            <person name="Simpson S."/>
            <person name="Scheffler B."/>
            <person name="Saski C."/>
            <person name="Grover C."/>
            <person name="Hu G."/>
            <person name="Conover J."/>
            <person name="Carlson J."/>
            <person name="Shu S."/>
            <person name="Boston L."/>
            <person name="Williams M."/>
            <person name="Peterson D."/>
            <person name="Mcgee K."/>
            <person name="Jones D."/>
            <person name="Wendel J."/>
            <person name="Stelly D."/>
            <person name="Grimwood J."/>
            <person name="Schmutz J."/>
        </authorList>
    </citation>
    <scope>NUCLEOTIDE SEQUENCE [LARGE SCALE GENOMIC DNA]</scope>
    <source>
        <strain evidence="8">7179.01</strain>
    </source>
</reference>
<keyword evidence="3" id="KW-0201">Cytochrome c-type biogenesis</keyword>
<keyword evidence="2 6" id="KW-0812">Transmembrane</keyword>
<protein>
    <recommendedName>
        <fullName evidence="7">Cytochrome c assembly protein domain-containing protein</fullName>
    </recommendedName>
</protein>
<proteinExistence type="predicted"/>
<keyword evidence="5 6" id="KW-0472">Membrane</keyword>
<dbReference type="PANTHER" id="PTHR30071">
    <property type="entry name" value="HEME EXPORTER PROTEIN C"/>
    <property type="match status" value="1"/>
</dbReference>
<dbReference type="GO" id="GO:0017004">
    <property type="term" value="P:cytochrome complex assembly"/>
    <property type="evidence" value="ECO:0007669"/>
    <property type="project" value="UniProtKB-KW"/>
</dbReference>
<dbReference type="GO" id="GO:0020037">
    <property type="term" value="F:heme binding"/>
    <property type="evidence" value="ECO:0007669"/>
    <property type="project" value="InterPro"/>
</dbReference>
<evidence type="ECO:0000256" key="4">
    <source>
        <dbReference type="ARBA" id="ARBA00022989"/>
    </source>
</evidence>
<comment type="subcellular location">
    <subcellularLocation>
        <location evidence="1">Membrane</location>
        <topology evidence="1">Multi-pass membrane protein</topology>
    </subcellularLocation>
</comment>
<dbReference type="GO" id="GO:0005886">
    <property type="term" value="C:plasma membrane"/>
    <property type="evidence" value="ECO:0007669"/>
    <property type="project" value="TreeGrafter"/>
</dbReference>
<dbReference type="PANTHER" id="PTHR30071:SF1">
    <property type="entry name" value="CYTOCHROME B_B6 PROTEIN-RELATED"/>
    <property type="match status" value="1"/>
</dbReference>
<feature type="domain" description="Cytochrome c assembly protein" evidence="7">
    <location>
        <begin position="43"/>
        <end position="105"/>
    </location>
</feature>
<accession>A0A5D2JAE4</accession>
<sequence length="105" mass="12514">MHFSALKLKEKLLHVIGENNNFSFSYGKIQYIYERSNVLLNTYFLSSKNYYRYQLIQQLDRWSFRIISFGFIFLTIGTLSGAVWANEACGSYWNWDPKETWAFIT</sequence>
<gene>
    <name evidence="8" type="ORF">ES332_D10G312700v1</name>
</gene>
<dbReference type="InterPro" id="IPR002541">
    <property type="entry name" value="Cyt_c_assembly"/>
</dbReference>
<dbReference type="Proteomes" id="UP000322667">
    <property type="component" value="Chromosome D10"/>
</dbReference>
<dbReference type="EMBL" id="CM017632">
    <property type="protein sequence ID" value="TYH51897.1"/>
    <property type="molecule type" value="Genomic_DNA"/>
</dbReference>
<evidence type="ECO:0000259" key="7">
    <source>
        <dbReference type="Pfam" id="PF01578"/>
    </source>
</evidence>
<evidence type="ECO:0000256" key="1">
    <source>
        <dbReference type="ARBA" id="ARBA00004141"/>
    </source>
</evidence>
<evidence type="ECO:0000256" key="3">
    <source>
        <dbReference type="ARBA" id="ARBA00022748"/>
    </source>
</evidence>
<evidence type="ECO:0000256" key="6">
    <source>
        <dbReference type="SAM" id="Phobius"/>
    </source>
</evidence>
<dbReference type="InterPro" id="IPR045062">
    <property type="entry name" value="Cyt_c_biogenesis_CcsA/CcmC"/>
</dbReference>
<evidence type="ECO:0000256" key="5">
    <source>
        <dbReference type="ARBA" id="ARBA00023136"/>
    </source>
</evidence>
<organism evidence="8 9">
    <name type="scientific">Gossypium tomentosum</name>
    <name type="common">Hawaiian cotton</name>
    <name type="synonym">Gossypium sandvicense</name>
    <dbReference type="NCBI Taxonomy" id="34277"/>
    <lineage>
        <taxon>Eukaryota</taxon>
        <taxon>Viridiplantae</taxon>
        <taxon>Streptophyta</taxon>
        <taxon>Embryophyta</taxon>
        <taxon>Tracheophyta</taxon>
        <taxon>Spermatophyta</taxon>
        <taxon>Magnoliopsida</taxon>
        <taxon>eudicotyledons</taxon>
        <taxon>Gunneridae</taxon>
        <taxon>Pentapetalae</taxon>
        <taxon>rosids</taxon>
        <taxon>malvids</taxon>
        <taxon>Malvales</taxon>
        <taxon>Malvaceae</taxon>
        <taxon>Malvoideae</taxon>
        <taxon>Gossypium</taxon>
    </lineage>
</organism>